<feature type="compositionally biased region" description="Basic and acidic residues" evidence="7">
    <location>
        <begin position="237"/>
        <end position="246"/>
    </location>
</feature>
<keyword evidence="6" id="KW-0539">Nucleus</keyword>
<accession>A0ABR1Q1Q4</accession>
<feature type="domain" description="Xylanolytic transcriptional activator regulatory" evidence="8">
    <location>
        <begin position="464"/>
        <end position="539"/>
    </location>
</feature>
<organism evidence="9 10">
    <name type="scientific">Apiospora aurea</name>
    <dbReference type="NCBI Taxonomy" id="335848"/>
    <lineage>
        <taxon>Eukaryota</taxon>
        <taxon>Fungi</taxon>
        <taxon>Dikarya</taxon>
        <taxon>Ascomycota</taxon>
        <taxon>Pezizomycotina</taxon>
        <taxon>Sordariomycetes</taxon>
        <taxon>Xylariomycetidae</taxon>
        <taxon>Amphisphaeriales</taxon>
        <taxon>Apiosporaceae</taxon>
        <taxon>Apiospora</taxon>
    </lineage>
</organism>
<evidence type="ECO:0000259" key="8">
    <source>
        <dbReference type="SMART" id="SM00906"/>
    </source>
</evidence>
<dbReference type="Pfam" id="PF04082">
    <property type="entry name" value="Fungal_trans"/>
    <property type="match status" value="1"/>
</dbReference>
<evidence type="ECO:0000313" key="9">
    <source>
        <dbReference type="EMBL" id="KAK7943933.1"/>
    </source>
</evidence>
<reference evidence="9 10" key="1">
    <citation type="submission" date="2023-01" db="EMBL/GenBank/DDBJ databases">
        <title>Analysis of 21 Apiospora genomes using comparative genomics revels a genus with tremendous synthesis potential of carbohydrate active enzymes and secondary metabolites.</title>
        <authorList>
            <person name="Sorensen T."/>
        </authorList>
    </citation>
    <scope>NUCLEOTIDE SEQUENCE [LARGE SCALE GENOMIC DNA]</scope>
    <source>
        <strain evidence="9 10">CBS 24483</strain>
    </source>
</reference>
<dbReference type="GeneID" id="92082330"/>
<feature type="compositionally biased region" description="Polar residues" evidence="7">
    <location>
        <begin position="770"/>
        <end position="795"/>
    </location>
</feature>
<keyword evidence="10" id="KW-1185">Reference proteome</keyword>
<keyword evidence="1" id="KW-0479">Metal-binding</keyword>
<keyword evidence="5" id="KW-0804">Transcription</keyword>
<feature type="compositionally biased region" description="Polar residues" evidence="7">
    <location>
        <begin position="260"/>
        <end position="277"/>
    </location>
</feature>
<evidence type="ECO:0000313" key="10">
    <source>
        <dbReference type="Proteomes" id="UP001391051"/>
    </source>
</evidence>
<proteinExistence type="predicted"/>
<feature type="region of interest" description="Disordered" evidence="7">
    <location>
        <begin position="770"/>
        <end position="813"/>
    </location>
</feature>
<keyword evidence="2" id="KW-0862">Zinc</keyword>
<feature type="region of interest" description="Disordered" evidence="7">
    <location>
        <begin position="872"/>
        <end position="894"/>
    </location>
</feature>
<protein>
    <recommendedName>
        <fullName evidence="8">Xylanolytic transcriptional activator regulatory domain-containing protein</fullName>
    </recommendedName>
</protein>
<dbReference type="SMART" id="SM00906">
    <property type="entry name" value="Fungal_trans"/>
    <property type="match status" value="1"/>
</dbReference>
<keyword evidence="3" id="KW-0805">Transcription regulation</keyword>
<evidence type="ECO:0000256" key="4">
    <source>
        <dbReference type="ARBA" id="ARBA00023125"/>
    </source>
</evidence>
<gene>
    <name evidence="9" type="ORF">PG986_013046</name>
</gene>
<keyword evidence="4" id="KW-0238">DNA-binding</keyword>
<feature type="region of interest" description="Disordered" evidence="7">
    <location>
        <begin position="301"/>
        <end position="328"/>
    </location>
</feature>
<evidence type="ECO:0000256" key="1">
    <source>
        <dbReference type="ARBA" id="ARBA00022723"/>
    </source>
</evidence>
<sequence>MQANSFSSTSILSSRQLINPSKASQSYRRICLIFDIKPLPIFINLVPPGVAKLGRWGHRLFEGDQDLDIACEINDTFEGDEEVRLSHLIHQTDMLAPQDCKGAWYCDTCAGDVGCGVSPVSIKRIRFLTIIPKFQNNISRFRWSQNQPQPNVWQWSRQHRTPDGSVSSKTAKEECFFMPQLPQSQSEVWRRTPVVPKMHQARRGLHIQALIDESSAPTLSYTERLEQRIKELESEVQRLKGAHGSEAEAQTPETPEDASVSDSTSRQPTEQLKQRLSGSYDGLKVDEKGVITYHGATSFFQAISGNPPKGPENEEQDEAGSSRSAQDMDRRQRLVNNAWHQRALECFTNIPEPFHYLLDLHWCWIQPLFNFVYRPAFTRDIQSNGPYYSHTLLSAIMSHSTRWAKRDPVIQEQLAPYEGGALFRRQARAFLFEELNRGVCTIPMIQTLLLLSAQECSSGNATQAWVYSGIAFRLVDHLGIFIDGQRYAADVHLSEEEVEIRHRLFWSCYFWDKIISLYLGRRPTLTHASVSPPGFMYDDSAEEEMWIPHGVTFAPGQQYPPTPAHSTSCFIKMCELSVIFNQILINIYDPLQQLSPSIIEDCVCTEGQALQTWWDALPHFLRIDTDNIPLYAPPSHIVTLNSLYHTFKILLFRPTLVKRSRQSSGERTQNQDHLRICVASAVSIVAIFDLFCRTFGEDHCITSLSYSLYIATSIFLLQVQALPGDSQALRRLLFCVQYLERVQTINPVIGSALRPIKEVIAKLSLDQQAVTPHQTTATTPEASEGATFSSPSATTAGYGPGHHGRPSRDFHSDQFGTAADVDFSLMPDDMFEALSTLEPMSVSIQPLDHSNASVQQPVWPFAGRSPEAATEASELGRGGGAPVHTHRRWGDTSGLSYRQQPADVGFRSLMIIPMLRDITEHVVNISSKLEFCTPRE</sequence>
<dbReference type="InterPro" id="IPR007219">
    <property type="entry name" value="XnlR_reg_dom"/>
</dbReference>
<evidence type="ECO:0000256" key="7">
    <source>
        <dbReference type="SAM" id="MobiDB-lite"/>
    </source>
</evidence>
<evidence type="ECO:0000256" key="6">
    <source>
        <dbReference type="ARBA" id="ARBA00023242"/>
    </source>
</evidence>
<dbReference type="Proteomes" id="UP001391051">
    <property type="component" value="Unassembled WGS sequence"/>
</dbReference>
<dbReference type="PANTHER" id="PTHR31313">
    <property type="entry name" value="TY1 ENHANCER ACTIVATOR"/>
    <property type="match status" value="1"/>
</dbReference>
<evidence type="ECO:0000256" key="5">
    <source>
        <dbReference type="ARBA" id="ARBA00023163"/>
    </source>
</evidence>
<name>A0ABR1Q1Q4_9PEZI</name>
<evidence type="ECO:0000256" key="3">
    <source>
        <dbReference type="ARBA" id="ARBA00023015"/>
    </source>
</evidence>
<dbReference type="RefSeq" id="XP_066695964.1">
    <property type="nucleotide sequence ID" value="XM_066849268.1"/>
</dbReference>
<comment type="caution">
    <text evidence="9">The sequence shown here is derived from an EMBL/GenBank/DDBJ whole genome shotgun (WGS) entry which is preliminary data.</text>
</comment>
<dbReference type="CDD" id="cd12148">
    <property type="entry name" value="fungal_TF_MHR"/>
    <property type="match status" value="1"/>
</dbReference>
<dbReference type="PANTHER" id="PTHR31313:SF85">
    <property type="entry name" value="ZN(II)2CYS6 TRANSCRIPTION FACTOR (EUROFUNG)"/>
    <property type="match status" value="1"/>
</dbReference>
<evidence type="ECO:0000256" key="2">
    <source>
        <dbReference type="ARBA" id="ARBA00022833"/>
    </source>
</evidence>
<dbReference type="InterPro" id="IPR051615">
    <property type="entry name" value="Transcr_Regulatory_Elem"/>
</dbReference>
<feature type="region of interest" description="Disordered" evidence="7">
    <location>
        <begin position="237"/>
        <end position="278"/>
    </location>
</feature>
<dbReference type="EMBL" id="JAQQWE010000008">
    <property type="protein sequence ID" value="KAK7943933.1"/>
    <property type="molecule type" value="Genomic_DNA"/>
</dbReference>